<protein>
    <submittedName>
        <fullName evidence="8">Putative MATE family efflux protein</fullName>
    </submittedName>
</protein>
<name>A0A4R3IB96_9GAMM</name>
<feature type="transmembrane region" description="Helical" evidence="7">
    <location>
        <begin position="157"/>
        <end position="180"/>
    </location>
</feature>
<dbReference type="InterPro" id="IPR002528">
    <property type="entry name" value="MATE_fam"/>
</dbReference>
<evidence type="ECO:0000313" key="8">
    <source>
        <dbReference type="EMBL" id="TCS43731.1"/>
    </source>
</evidence>
<proteinExistence type="predicted"/>
<keyword evidence="3" id="KW-1003">Cell membrane</keyword>
<accession>A0A4R3IB96</accession>
<dbReference type="InterPro" id="IPR048279">
    <property type="entry name" value="MdtK-like"/>
</dbReference>
<evidence type="ECO:0000256" key="5">
    <source>
        <dbReference type="ARBA" id="ARBA00022989"/>
    </source>
</evidence>
<dbReference type="PANTHER" id="PTHR42925:SF2">
    <property type="entry name" value="NA+ DRIVEN MULTIDRUG EFFLUX PUMP"/>
    <property type="match status" value="1"/>
</dbReference>
<dbReference type="Pfam" id="PF01554">
    <property type="entry name" value="MatE"/>
    <property type="match status" value="2"/>
</dbReference>
<feature type="transmembrane region" description="Helical" evidence="7">
    <location>
        <begin position="239"/>
        <end position="260"/>
    </location>
</feature>
<dbReference type="PIRSF" id="PIRSF006603">
    <property type="entry name" value="DinF"/>
    <property type="match status" value="1"/>
</dbReference>
<keyword evidence="2" id="KW-0813">Transport</keyword>
<dbReference type="GO" id="GO:0015297">
    <property type="term" value="F:antiporter activity"/>
    <property type="evidence" value="ECO:0007669"/>
    <property type="project" value="InterPro"/>
</dbReference>
<evidence type="ECO:0000256" key="1">
    <source>
        <dbReference type="ARBA" id="ARBA00004429"/>
    </source>
</evidence>
<evidence type="ECO:0000256" key="2">
    <source>
        <dbReference type="ARBA" id="ARBA00022448"/>
    </source>
</evidence>
<feature type="transmembrane region" description="Helical" evidence="7">
    <location>
        <begin position="280"/>
        <end position="297"/>
    </location>
</feature>
<evidence type="ECO:0000256" key="4">
    <source>
        <dbReference type="ARBA" id="ARBA00022692"/>
    </source>
</evidence>
<dbReference type="GO" id="GO:0042910">
    <property type="term" value="F:xenobiotic transmembrane transporter activity"/>
    <property type="evidence" value="ECO:0007669"/>
    <property type="project" value="InterPro"/>
</dbReference>
<keyword evidence="9" id="KW-1185">Reference proteome</keyword>
<dbReference type="PANTHER" id="PTHR42925">
    <property type="entry name" value="MULTIDRUG AND TOXIN EFFLUX PROTEIN MATE FAMILY"/>
    <property type="match status" value="1"/>
</dbReference>
<feature type="transmembrane region" description="Helical" evidence="7">
    <location>
        <begin position="318"/>
        <end position="337"/>
    </location>
</feature>
<comment type="subcellular location">
    <subcellularLocation>
        <location evidence="1">Cell inner membrane</location>
        <topology evidence="1">Multi-pass membrane protein</topology>
    </subcellularLocation>
</comment>
<feature type="transmembrane region" description="Helical" evidence="7">
    <location>
        <begin position="53"/>
        <end position="72"/>
    </location>
</feature>
<sequence length="458" mass="50155">MHPTRLQQLIRLALPTALQNMLVSVLGMSDVFMVTALGAAAVAAIGISAKLHFVLIMIMAGLGTAISILVAQHHGRGNHKAAQGILSLGVLSGLALLVPFALVFLFAPELLLGLLTQDENLIRYASGYLRITIPLLFLTHVIICYESALRARSETVAPLVLATVAIVLNIALNYLLIYGIGPFPQLGVTGVAVASVIARTVQLLLFLVYLAMRRHPLRLTSLYQTRQLMRPYLKSYRSAAAPLTVNFTLWGFGTFIYHGIASHVGTEALASLSLISPIEGMYHALFFGFVTACSVLIGQNLGRNNFDEAELLARRFTLFAPIASVLFGLLLFLLKPVYLPLLLDPTDSLYRLCEQLLFVVCFTSWIKTLNMVLIIGILRAGGDNKYVLATDMIAMWLLGIPASFVAAFVFELGYVWVYAMVLVEEFAKATLSFRRAKKRIWLRNLTEDDAAGLEAEAA</sequence>
<dbReference type="AlphaFoldDB" id="A0A4R3IB96"/>
<evidence type="ECO:0000256" key="6">
    <source>
        <dbReference type="ARBA" id="ARBA00023136"/>
    </source>
</evidence>
<feature type="transmembrane region" description="Helical" evidence="7">
    <location>
        <begin position="127"/>
        <end position="145"/>
    </location>
</feature>
<comment type="caution">
    <text evidence="8">The sequence shown here is derived from an EMBL/GenBank/DDBJ whole genome shotgun (WGS) entry which is preliminary data.</text>
</comment>
<evidence type="ECO:0000256" key="3">
    <source>
        <dbReference type="ARBA" id="ARBA00022475"/>
    </source>
</evidence>
<evidence type="ECO:0000313" key="9">
    <source>
        <dbReference type="Proteomes" id="UP000295793"/>
    </source>
</evidence>
<keyword evidence="6 7" id="KW-0472">Membrane</keyword>
<dbReference type="NCBIfam" id="TIGR00797">
    <property type="entry name" value="matE"/>
    <property type="match status" value="1"/>
</dbReference>
<keyword evidence="5 7" id="KW-1133">Transmembrane helix</keyword>
<dbReference type="InterPro" id="IPR047135">
    <property type="entry name" value="YsiQ"/>
</dbReference>
<feature type="transmembrane region" description="Helical" evidence="7">
    <location>
        <begin position="186"/>
        <end position="212"/>
    </location>
</feature>
<keyword evidence="4 7" id="KW-0812">Transmembrane</keyword>
<feature type="transmembrane region" description="Helical" evidence="7">
    <location>
        <begin position="84"/>
        <end position="107"/>
    </location>
</feature>
<reference evidence="8 9" key="1">
    <citation type="submission" date="2019-03" db="EMBL/GenBank/DDBJ databases">
        <title>Genomic Encyclopedia of Archaeal and Bacterial Type Strains, Phase II (KMG-II): from individual species to whole genera.</title>
        <authorList>
            <person name="Goeker M."/>
        </authorList>
    </citation>
    <scope>NUCLEOTIDE SEQUENCE [LARGE SCALE GENOMIC DNA]</scope>
    <source>
        <strain evidence="8 9">DSM 15388</strain>
    </source>
</reference>
<organism evidence="8 9">
    <name type="scientific">Reinekea marinisedimentorum</name>
    <dbReference type="NCBI Taxonomy" id="230495"/>
    <lineage>
        <taxon>Bacteria</taxon>
        <taxon>Pseudomonadati</taxon>
        <taxon>Pseudomonadota</taxon>
        <taxon>Gammaproteobacteria</taxon>
        <taxon>Oceanospirillales</taxon>
        <taxon>Saccharospirillaceae</taxon>
        <taxon>Reinekea</taxon>
    </lineage>
</organism>
<dbReference type="EMBL" id="SLZR01000001">
    <property type="protein sequence ID" value="TCS43731.1"/>
    <property type="molecule type" value="Genomic_DNA"/>
</dbReference>
<gene>
    <name evidence="8" type="ORF">BCF53_10173</name>
</gene>
<dbReference type="RefSeq" id="WP_132698726.1">
    <property type="nucleotide sequence ID" value="NZ_SLZR01000001.1"/>
</dbReference>
<feature type="transmembrane region" description="Helical" evidence="7">
    <location>
        <begin position="21"/>
        <end position="47"/>
    </location>
</feature>
<dbReference type="Proteomes" id="UP000295793">
    <property type="component" value="Unassembled WGS sequence"/>
</dbReference>
<feature type="transmembrane region" description="Helical" evidence="7">
    <location>
        <begin position="357"/>
        <end position="379"/>
    </location>
</feature>
<evidence type="ECO:0000256" key="7">
    <source>
        <dbReference type="SAM" id="Phobius"/>
    </source>
</evidence>
<dbReference type="GO" id="GO:0005886">
    <property type="term" value="C:plasma membrane"/>
    <property type="evidence" value="ECO:0007669"/>
    <property type="project" value="UniProtKB-SubCell"/>
</dbReference>
<feature type="transmembrane region" description="Helical" evidence="7">
    <location>
        <begin position="386"/>
        <end position="409"/>
    </location>
</feature>
<dbReference type="OrthoDB" id="9806302at2"/>